<gene>
    <name evidence="3" type="ORF">GSF22_21670</name>
</gene>
<organism evidence="3 4">
    <name type="scientific">Micromonospora echinofusca</name>
    <dbReference type="NCBI Taxonomy" id="47858"/>
    <lineage>
        <taxon>Bacteria</taxon>
        <taxon>Bacillati</taxon>
        <taxon>Actinomycetota</taxon>
        <taxon>Actinomycetes</taxon>
        <taxon>Micromonosporales</taxon>
        <taxon>Micromonosporaceae</taxon>
        <taxon>Micromonospora</taxon>
    </lineage>
</organism>
<keyword evidence="2" id="KW-0472">Membrane</keyword>
<comment type="caution">
    <text evidence="3">The sequence shown here is derived from an EMBL/GenBank/DDBJ whole genome shotgun (WGS) entry which is preliminary data.</text>
</comment>
<evidence type="ECO:0000313" key="4">
    <source>
        <dbReference type="Proteomes" id="UP000823521"/>
    </source>
</evidence>
<proteinExistence type="predicted"/>
<feature type="region of interest" description="Disordered" evidence="1">
    <location>
        <begin position="677"/>
        <end position="716"/>
    </location>
</feature>
<evidence type="ECO:0000256" key="2">
    <source>
        <dbReference type="SAM" id="Phobius"/>
    </source>
</evidence>
<feature type="transmembrane region" description="Helical" evidence="2">
    <location>
        <begin position="563"/>
        <end position="585"/>
    </location>
</feature>
<keyword evidence="2" id="KW-0812">Transmembrane</keyword>
<keyword evidence="4" id="KW-1185">Reference proteome</keyword>
<evidence type="ECO:0008006" key="5">
    <source>
        <dbReference type="Google" id="ProtNLM"/>
    </source>
</evidence>
<name>A0ABS3VVR0_MICEH</name>
<reference evidence="3 4" key="1">
    <citation type="submission" date="2019-12" db="EMBL/GenBank/DDBJ databases">
        <title>Whole genome sequencing of endophytic Actinobacterium Micromonospora sp. MPMI6T.</title>
        <authorList>
            <person name="Evv R."/>
            <person name="Podile A.R."/>
        </authorList>
    </citation>
    <scope>NUCLEOTIDE SEQUENCE [LARGE SCALE GENOMIC DNA]</scope>
    <source>
        <strain evidence="3 4">MPMI6</strain>
    </source>
</reference>
<feature type="transmembrane region" description="Helical" evidence="2">
    <location>
        <begin position="257"/>
        <end position="278"/>
    </location>
</feature>
<feature type="transmembrane region" description="Helical" evidence="2">
    <location>
        <begin position="169"/>
        <end position="189"/>
    </location>
</feature>
<feature type="transmembrane region" description="Helical" evidence="2">
    <location>
        <begin position="605"/>
        <end position="631"/>
    </location>
</feature>
<dbReference type="EMBL" id="WVUH01000210">
    <property type="protein sequence ID" value="MBO4208598.1"/>
    <property type="molecule type" value="Genomic_DNA"/>
</dbReference>
<sequence>MRSAAVALTGAVAALVGWLVVGGYDIDAARQERLSQRSPVMVSGAAPALARYGESGDVLDGRQFSVVGLVPLADGPPPPGLPRWPEPGEAWLSPALLAADETGDLRSRYGRFAGAIGAAGLADLNEFFVYYRPVDPPATTAESWRSISAWGQSHPFAWVSSARDRPPEVFAGFVVCLAGPPAVLLAHVAGRTRRSRRPQERTSVGLARSLIETLVAATVGAATACALGRWALELGVTLPITGFRLTAGDVGGGLERFVALVVGAAVGVAVAASISDLTAHRRSAGRPLRADGPSAESAWPRRLATVAVIVAVLAATGMPLGGWVLGAAGLVLLVTAPFVARRGAVAFGRRLGASAGGHEHLAAAARWLRTGSAPVAGFAALLGLVLVGSTVVLCTVTRTGAEEARALHLRATVGDRIIQITSSDLAAGRARLVERLGAERVLGVTTRDRRVVLTGACAALAQLGSAATCPSAPTPINRITSRPSEFGRALVTLGIVTARSAETPVPAGEPDGLRALLVLNPDGASGYRAIARAAFALVALPEVSLPGQEWLGAVRKSHDDAGWVRLLAMIGIVIVLVAGALDAAVSFTRHRRSVDAAAESRRTTLAVSAWAMLPALVIACGTVTAVAYGAALALRGQYGSGEIPATMLNSALPLTIVAAAAGSLLCAAMSRPACPCPGRSPGGNGRMRRRTSSTVAGPDSQADTQAPSAGCGSPAG</sequence>
<feature type="transmembrane region" description="Helical" evidence="2">
    <location>
        <begin position="651"/>
        <end position="670"/>
    </location>
</feature>
<feature type="transmembrane region" description="Helical" evidence="2">
    <location>
        <begin position="210"/>
        <end position="232"/>
    </location>
</feature>
<protein>
    <recommendedName>
        <fullName evidence="5">FtsX-like permease family protein</fullName>
    </recommendedName>
</protein>
<evidence type="ECO:0000313" key="3">
    <source>
        <dbReference type="EMBL" id="MBO4208598.1"/>
    </source>
</evidence>
<dbReference type="Proteomes" id="UP000823521">
    <property type="component" value="Unassembled WGS sequence"/>
</dbReference>
<keyword evidence="2" id="KW-1133">Transmembrane helix</keyword>
<feature type="transmembrane region" description="Helical" evidence="2">
    <location>
        <begin position="375"/>
        <end position="393"/>
    </location>
</feature>
<accession>A0ABS3VVR0</accession>
<feature type="transmembrane region" description="Helical" evidence="2">
    <location>
        <begin position="299"/>
        <end position="317"/>
    </location>
</feature>
<evidence type="ECO:0000256" key="1">
    <source>
        <dbReference type="SAM" id="MobiDB-lite"/>
    </source>
</evidence>